<feature type="coiled-coil region" evidence="11">
    <location>
        <begin position="239"/>
        <end position="266"/>
    </location>
</feature>
<dbReference type="Pfam" id="PF10376">
    <property type="entry name" value="Mei5"/>
    <property type="match status" value="1"/>
</dbReference>
<dbReference type="PANTHER" id="PTHR28643:SF1">
    <property type="entry name" value="SWI5-DEPENDENT RECOMBINATION DNA REPAIR PROTEIN 1 HOMOLOG"/>
    <property type="match status" value="1"/>
</dbReference>
<evidence type="ECO:0000313" key="14">
    <source>
        <dbReference type="Proteomes" id="UP000007648"/>
    </source>
</evidence>
<evidence type="ECO:0000256" key="12">
    <source>
        <dbReference type="SAM" id="MobiDB-lite"/>
    </source>
</evidence>
<name>A0A7N4NHR3_SARHA</name>
<feature type="compositionally biased region" description="Gly residues" evidence="12">
    <location>
        <begin position="66"/>
        <end position="79"/>
    </location>
</feature>
<dbReference type="FunCoup" id="A0A7N4NHR3">
    <property type="interactions" value="2299"/>
</dbReference>
<evidence type="ECO:0000256" key="8">
    <source>
        <dbReference type="ARBA" id="ARBA00023204"/>
    </source>
</evidence>
<dbReference type="GO" id="GO:0003713">
    <property type="term" value="F:transcription coactivator activity"/>
    <property type="evidence" value="ECO:0007669"/>
    <property type="project" value="InterPro"/>
</dbReference>
<evidence type="ECO:0000256" key="11">
    <source>
        <dbReference type="SAM" id="Coils"/>
    </source>
</evidence>
<evidence type="ECO:0000256" key="4">
    <source>
        <dbReference type="ARBA" id="ARBA00022763"/>
    </source>
</evidence>
<reference evidence="13 14" key="1">
    <citation type="journal article" date="2011" name="Proc. Natl. Acad. Sci. U.S.A.">
        <title>Genetic diversity and population structure of the endangered marsupial Sarcophilus harrisii (Tasmanian devil).</title>
        <authorList>
            <person name="Miller W."/>
            <person name="Hayes V.M."/>
            <person name="Ratan A."/>
            <person name="Petersen D.C."/>
            <person name="Wittekindt N.E."/>
            <person name="Miller J."/>
            <person name="Walenz B."/>
            <person name="Knight J."/>
            <person name="Qi J."/>
            <person name="Zhao F."/>
            <person name="Wang Q."/>
            <person name="Bedoya-Reina O.C."/>
            <person name="Katiyar N."/>
            <person name="Tomsho L.P."/>
            <person name="Kasson L.M."/>
            <person name="Hardie R.A."/>
            <person name="Woodbridge P."/>
            <person name="Tindall E.A."/>
            <person name="Bertelsen M.F."/>
            <person name="Dixon D."/>
            <person name="Pyecroft S."/>
            <person name="Helgen K.M."/>
            <person name="Lesk A.M."/>
            <person name="Pringle T.H."/>
            <person name="Patterson N."/>
            <person name="Zhang Y."/>
            <person name="Kreiss A."/>
            <person name="Woods G.M."/>
            <person name="Jones M.E."/>
            <person name="Schuster S.C."/>
        </authorList>
    </citation>
    <scope>NUCLEOTIDE SEQUENCE [LARGE SCALE GENOMIC DNA]</scope>
</reference>
<evidence type="ECO:0000256" key="10">
    <source>
        <dbReference type="ARBA" id="ARBA00033234"/>
    </source>
</evidence>
<evidence type="ECO:0000256" key="1">
    <source>
        <dbReference type="ARBA" id="ARBA00004123"/>
    </source>
</evidence>
<comment type="similarity">
    <text evidence="2">Belongs to the SFR1/MEI5 family.</text>
</comment>
<dbReference type="GO" id="GO:0000724">
    <property type="term" value="P:double-strand break repair via homologous recombination"/>
    <property type="evidence" value="ECO:0007669"/>
    <property type="project" value="InterPro"/>
</dbReference>
<dbReference type="Proteomes" id="UP000007648">
    <property type="component" value="Unassembled WGS sequence"/>
</dbReference>
<evidence type="ECO:0000313" key="13">
    <source>
        <dbReference type="Ensembl" id="ENSSHAP00000023544.1"/>
    </source>
</evidence>
<evidence type="ECO:0000256" key="6">
    <source>
        <dbReference type="ARBA" id="ARBA00023054"/>
    </source>
</evidence>
<dbReference type="PANTHER" id="PTHR28643">
    <property type="entry name" value="SWI5-DEPENDENT RECOMBINATION DNA REPAIR PROTEIN 1 HOMOLOG"/>
    <property type="match status" value="1"/>
</dbReference>
<keyword evidence="8" id="KW-0234">DNA repair</keyword>
<accession>A0A7N4NHR3</accession>
<protein>
    <recommendedName>
        <fullName evidence="3">Swi5-dependent recombination DNA repair protein 1 homolog</fullName>
    </recommendedName>
    <alternativeName>
        <fullName evidence="10">Meiosis protein 5 homolog</fullName>
    </alternativeName>
</protein>
<dbReference type="InterPro" id="IPR018468">
    <property type="entry name" value="SFR1/Mei5"/>
</dbReference>
<keyword evidence="14" id="KW-1185">Reference proteome</keyword>
<dbReference type="AlphaFoldDB" id="A0A7N4NHR3"/>
<proteinExistence type="inferred from homology"/>
<feature type="region of interest" description="Disordered" evidence="12">
    <location>
        <begin position="1"/>
        <end position="90"/>
    </location>
</feature>
<reference evidence="13" key="2">
    <citation type="submission" date="2025-08" db="UniProtKB">
        <authorList>
            <consortium name="Ensembl"/>
        </authorList>
    </citation>
    <scope>IDENTIFICATION</scope>
</reference>
<sequence>MRKLRPTGAKGLVQGHAVRKRGRPYRNSDLPAVRPGTRSSAPPAPLPPPKQLRSNLGNLRSYFPWGSGGGGRPQWGGGGTRRRGTPRGEALFEKKNKRSIFEMDIPSEGAPPFPVPPPAGEAVTGPPPQRAGKRPMSTTLRERLKKTRSSFHSCHTVTKRLKVGAENNSATLKEATSSSGENCSGSPESCKNIEKAAEENLSLKDGLMDVDIYRDKSLVKSTLPDNLSQVVSEGYNIGKQELLEEKMKLLKQVQEKEELLQRLKLTKMYRSKNNLSQLQSLIKKWRNSSQLLLFELQSTLSMENKKLSLTQLIDSYGLEDQLLHYNRIEEEFTDF</sequence>
<evidence type="ECO:0000256" key="7">
    <source>
        <dbReference type="ARBA" id="ARBA00023163"/>
    </source>
</evidence>
<keyword evidence="4" id="KW-0227">DNA damage</keyword>
<keyword evidence="9" id="KW-0539">Nucleus</keyword>
<comment type="subcellular location">
    <subcellularLocation>
        <location evidence="1">Nucleus</location>
    </subcellularLocation>
</comment>
<keyword evidence="7" id="KW-0804">Transcription</keyword>
<evidence type="ECO:0000256" key="3">
    <source>
        <dbReference type="ARBA" id="ARBA00014688"/>
    </source>
</evidence>
<evidence type="ECO:0000256" key="9">
    <source>
        <dbReference type="ARBA" id="ARBA00023242"/>
    </source>
</evidence>
<organism evidence="13 14">
    <name type="scientific">Sarcophilus harrisii</name>
    <name type="common">Tasmanian devil</name>
    <name type="synonym">Sarcophilus laniarius</name>
    <dbReference type="NCBI Taxonomy" id="9305"/>
    <lineage>
        <taxon>Eukaryota</taxon>
        <taxon>Metazoa</taxon>
        <taxon>Chordata</taxon>
        <taxon>Craniata</taxon>
        <taxon>Vertebrata</taxon>
        <taxon>Euteleostomi</taxon>
        <taxon>Mammalia</taxon>
        <taxon>Metatheria</taxon>
        <taxon>Dasyuromorphia</taxon>
        <taxon>Dasyuridae</taxon>
        <taxon>Sarcophilus</taxon>
    </lineage>
</organism>
<dbReference type="InterPro" id="IPR042429">
    <property type="entry name" value="SFR1"/>
</dbReference>
<evidence type="ECO:0000256" key="5">
    <source>
        <dbReference type="ARBA" id="ARBA00023015"/>
    </source>
</evidence>
<keyword evidence="6 11" id="KW-0175">Coiled coil</keyword>
<gene>
    <name evidence="13" type="primary">SFR1</name>
</gene>
<dbReference type="GeneTree" id="ENSGT00390000018550"/>
<keyword evidence="5" id="KW-0805">Transcription regulation</keyword>
<dbReference type="Ensembl" id="ENSSHAT00000048372.1">
    <property type="protein sequence ID" value="ENSSHAP00000023544.1"/>
    <property type="gene ID" value="ENSSHAG00000027679.1"/>
</dbReference>
<reference evidence="13" key="3">
    <citation type="submission" date="2025-09" db="UniProtKB">
        <authorList>
            <consortium name="Ensembl"/>
        </authorList>
    </citation>
    <scope>IDENTIFICATION</scope>
</reference>
<evidence type="ECO:0000256" key="2">
    <source>
        <dbReference type="ARBA" id="ARBA00008729"/>
    </source>
</evidence>
<dbReference type="GO" id="GO:0032798">
    <property type="term" value="C:Swi5-Sfr1 complex"/>
    <property type="evidence" value="ECO:0007669"/>
    <property type="project" value="InterPro"/>
</dbReference>
<dbReference type="InParanoid" id="A0A7N4NHR3"/>